<reference evidence="2 3" key="1">
    <citation type="submission" date="2023-12" db="EMBL/GenBank/DDBJ databases">
        <title>the genome sequence of Hyalangium sp. s54d21.</title>
        <authorList>
            <person name="Zhang X."/>
        </authorList>
    </citation>
    <scope>NUCLEOTIDE SEQUENCE [LARGE SCALE GENOMIC DNA]</scope>
    <source>
        <strain evidence="3">s54d21</strain>
    </source>
</reference>
<comment type="caution">
    <text evidence="2">The sequence shown here is derived from an EMBL/GenBank/DDBJ whole genome shotgun (WGS) entry which is preliminary data.</text>
</comment>
<accession>A0ABU5H254</accession>
<dbReference type="RefSeq" id="WP_321546249.1">
    <property type="nucleotide sequence ID" value="NZ_JAXIVS010000004.1"/>
</dbReference>
<dbReference type="Pfam" id="PF05960">
    <property type="entry name" value="DUF885"/>
    <property type="match status" value="1"/>
</dbReference>
<dbReference type="PANTHER" id="PTHR33361:SF2">
    <property type="entry name" value="DUF885 DOMAIN-CONTAINING PROTEIN"/>
    <property type="match status" value="1"/>
</dbReference>
<evidence type="ECO:0000256" key="1">
    <source>
        <dbReference type="SAM" id="SignalP"/>
    </source>
</evidence>
<sequence>MRILSLAVAGLLSSSAWAATPTEDFQKLLDEHWAWHLKGNPIQATDLGVRDYDRELGNPSLAEADKRAREAQAFIARLDKLDKSQLSEADRVNLTVLRGDLAQEVEGNRFGQRTMRLSSRGGWHVFLARLPDMLPFYTKADYESYLARLEAYPAYNKASTEVTREALKGGYVQPCAPMEGFEKTITPHIVSDPTQSVFYQPFATKPASISEADWTALKTRAQTIIRTQLVPAYREFQTFYTKQYAPKCRKTVGASTMPGGKDYYAWRVRVMTTTDMTPEQIHQLGLSEVARIRAEMEQVIQRAGFKGDRKAYVQYLRTDPKHYPKTGEELMREASLLAKRIDGEMPKLFGRLPRLPYTVKEIPADIAEGTTTAYYEAGAAETGRAGVYRVNTSKLDQRPLFELPALTVHEAVPGHHQQLALQQELELPKFRRHAAFFTAFIEGWGLYSERLGIEMGLYDTPEKDFGRLSYEMWRACRLVVDTGMHAKGWTREQAIDFMLENTALSRHNIEAEVNRYITWPGQALAYKIGELKIRELRAKAERELGAKFDLRAFHDAVLENGAVPLDVLETHVNAWIDRSKKA</sequence>
<feature type="signal peptide" evidence="1">
    <location>
        <begin position="1"/>
        <end position="18"/>
    </location>
</feature>
<evidence type="ECO:0000313" key="3">
    <source>
        <dbReference type="Proteomes" id="UP001291309"/>
    </source>
</evidence>
<proteinExistence type="predicted"/>
<dbReference type="EMBL" id="JAXIVS010000004">
    <property type="protein sequence ID" value="MDY7227528.1"/>
    <property type="molecule type" value="Genomic_DNA"/>
</dbReference>
<feature type="chain" id="PRO_5046668641" evidence="1">
    <location>
        <begin position="19"/>
        <end position="582"/>
    </location>
</feature>
<protein>
    <submittedName>
        <fullName evidence="2">DUF885 domain-containing protein</fullName>
    </submittedName>
</protein>
<keyword evidence="1" id="KW-0732">Signal</keyword>
<keyword evidence="3" id="KW-1185">Reference proteome</keyword>
<gene>
    <name evidence="2" type="ORF">SYV04_14040</name>
</gene>
<name>A0ABU5H254_9BACT</name>
<evidence type="ECO:0000313" key="2">
    <source>
        <dbReference type="EMBL" id="MDY7227528.1"/>
    </source>
</evidence>
<organism evidence="2 3">
    <name type="scientific">Hyalangium rubrum</name>
    <dbReference type="NCBI Taxonomy" id="3103134"/>
    <lineage>
        <taxon>Bacteria</taxon>
        <taxon>Pseudomonadati</taxon>
        <taxon>Myxococcota</taxon>
        <taxon>Myxococcia</taxon>
        <taxon>Myxococcales</taxon>
        <taxon>Cystobacterineae</taxon>
        <taxon>Archangiaceae</taxon>
        <taxon>Hyalangium</taxon>
    </lineage>
</organism>
<dbReference type="PANTHER" id="PTHR33361">
    <property type="entry name" value="GLR0591 PROTEIN"/>
    <property type="match status" value="1"/>
</dbReference>
<dbReference type="InterPro" id="IPR010281">
    <property type="entry name" value="DUF885"/>
</dbReference>
<dbReference type="Proteomes" id="UP001291309">
    <property type="component" value="Unassembled WGS sequence"/>
</dbReference>